<dbReference type="CDD" id="cd00183">
    <property type="entry name" value="TFIIS_I"/>
    <property type="match status" value="1"/>
</dbReference>
<dbReference type="InterPro" id="IPR017923">
    <property type="entry name" value="TFIIS_N"/>
</dbReference>
<dbReference type="OMA" id="RFVVMTH"/>
<dbReference type="InterPro" id="IPR035100">
    <property type="entry name" value="TF_IIS-typ"/>
</dbReference>
<comment type="similarity">
    <text evidence="8">Belongs to the TFS-II family.</text>
</comment>
<dbReference type="FunFam" id="1.10.472.30:FF:000003">
    <property type="entry name" value="Transcription elongation factor S-II"/>
    <property type="match status" value="1"/>
</dbReference>
<keyword evidence="5 7" id="KW-0539">Nucleus</keyword>
<dbReference type="InterPro" id="IPR003617">
    <property type="entry name" value="TFIIS/CRSP70_N_sub"/>
</dbReference>
<dbReference type="Gene3D" id="1.20.930.10">
    <property type="entry name" value="Conserved domain common to transcription factors TFIIS, elongin A, CRSP70"/>
    <property type="match status" value="1"/>
</dbReference>
<dbReference type="Proteomes" id="UP000078561">
    <property type="component" value="Unassembled WGS sequence"/>
</dbReference>
<dbReference type="Pfam" id="PF07500">
    <property type="entry name" value="TFIIS_M"/>
    <property type="match status" value="1"/>
</dbReference>
<dbReference type="InterPro" id="IPR003618">
    <property type="entry name" value="TFIIS_cen_dom"/>
</dbReference>
<dbReference type="SUPFAM" id="SSF46942">
    <property type="entry name" value="Elongation factor TFIIS domain 2"/>
    <property type="match status" value="1"/>
</dbReference>
<protein>
    <recommendedName>
        <fullName evidence="8">Transcription elongation factor</fullName>
    </recommendedName>
</protein>
<dbReference type="InterPro" id="IPR036575">
    <property type="entry name" value="TFIIS_cen_dom_sf"/>
</dbReference>
<dbReference type="FunCoup" id="A0A168NRB5">
    <property type="interactions" value="869"/>
</dbReference>
<feature type="compositionally biased region" description="Low complexity" evidence="9">
    <location>
        <begin position="88"/>
        <end position="102"/>
    </location>
</feature>
<evidence type="ECO:0000313" key="14">
    <source>
        <dbReference type="Proteomes" id="UP000078561"/>
    </source>
</evidence>
<organism evidence="13">
    <name type="scientific">Absidia glauca</name>
    <name type="common">Pin mould</name>
    <dbReference type="NCBI Taxonomy" id="4829"/>
    <lineage>
        <taxon>Eukaryota</taxon>
        <taxon>Fungi</taxon>
        <taxon>Fungi incertae sedis</taxon>
        <taxon>Mucoromycota</taxon>
        <taxon>Mucoromycotina</taxon>
        <taxon>Mucoromycetes</taxon>
        <taxon>Mucorales</taxon>
        <taxon>Cunninghamellaceae</taxon>
        <taxon>Absidia</taxon>
    </lineage>
</organism>
<dbReference type="InParanoid" id="A0A168NRB5"/>
<dbReference type="GO" id="GO:0001139">
    <property type="term" value="F:RNA polymerase II complex recruiting activity"/>
    <property type="evidence" value="ECO:0007669"/>
    <property type="project" value="TreeGrafter"/>
</dbReference>
<dbReference type="PANTHER" id="PTHR11477">
    <property type="entry name" value="TRANSCRIPTION FACTOR S-II ZINC FINGER DOMAIN-CONTAINING PROTEIN"/>
    <property type="match status" value="1"/>
</dbReference>
<evidence type="ECO:0000259" key="11">
    <source>
        <dbReference type="PROSITE" id="PS51319"/>
    </source>
</evidence>
<dbReference type="NCBIfam" id="TIGR01385">
    <property type="entry name" value="TFSII"/>
    <property type="match status" value="1"/>
</dbReference>
<feature type="region of interest" description="Disordered" evidence="9">
    <location>
        <begin position="81"/>
        <end position="142"/>
    </location>
</feature>
<name>A0A168NRB5_ABSGL</name>
<evidence type="ECO:0000256" key="9">
    <source>
        <dbReference type="SAM" id="MobiDB-lite"/>
    </source>
</evidence>
<dbReference type="PROSITE" id="PS51133">
    <property type="entry name" value="ZF_TFIIS_2"/>
    <property type="match status" value="1"/>
</dbReference>
<dbReference type="EMBL" id="LT553500">
    <property type="protein sequence ID" value="SAM01044.1"/>
    <property type="molecule type" value="Genomic_DNA"/>
</dbReference>
<comment type="function">
    <text evidence="8">Necessary for efficient RNA polymerase II transcription elongation past template-encoded arresting sites.</text>
</comment>
<evidence type="ECO:0000256" key="5">
    <source>
        <dbReference type="ARBA" id="ARBA00023242"/>
    </source>
</evidence>
<evidence type="ECO:0000256" key="8">
    <source>
        <dbReference type="RuleBase" id="RU368078"/>
    </source>
</evidence>
<dbReference type="AlphaFoldDB" id="A0A168NRB5"/>
<dbReference type="GO" id="GO:0031440">
    <property type="term" value="P:regulation of mRNA 3'-end processing"/>
    <property type="evidence" value="ECO:0007669"/>
    <property type="project" value="TreeGrafter"/>
</dbReference>
<dbReference type="GO" id="GO:0008270">
    <property type="term" value="F:zinc ion binding"/>
    <property type="evidence" value="ECO:0007669"/>
    <property type="project" value="UniProtKB-UniRule"/>
</dbReference>
<dbReference type="FunFam" id="2.20.25.10:FF:000001">
    <property type="entry name" value="Probable Transcription elongation factor S-II"/>
    <property type="match status" value="1"/>
</dbReference>
<keyword evidence="8" id="KW-0238">DNA-binding</keyword>
<dbReference type="PROSITE" id="PS00466">
    <property type="entry name" value="ZF_TFIIS_1"/>
    <property type="match status" value="1"/>
</dbReference>
<evidence type="ECO:0000259" key="10">
    <source>
        <dbReference type="PROSITE" id="PS51133"/>
    </source>
</evidence>
<dbReference type="Gene3D" id="2.20.25.10">
    <property type="match status" value="1"/>
</dbReference>
<feature type="domain" description="TFIIS N-terminal" evidence="11">
    <location>
        <begin position="5"/>
        <end position="81"/>
    </location>
</feature>
<reference evidence="13" key="1">
    <citation type="submission" date="2016-04" db="EMBL/GenBank/DDBJ databases">
        <authorList>
            <person name="Evans L.H."/>
            <person name="Alamgir A."/>
            <person name="Owens N."/>
            <person name="Weber N.D."/>
            <person name="Virtaneva K."/>
            <person name="Barbian K."/>
            <person name="Babar A."/>
            <person name="Rosenke K."/>
        </authorList>
    </citation>
    <scope>NUCLEOTIDE SEQUENCE [LARGE SCALE GENOMIC DNA]</scope>
    <source>
        <strain evidence="13">CBS 101.48</strain>
    </source>
</reference>
<dbReference type="Pfam" id="PF08711">
    <property type="entry name" value="Med26"/>
    <property type="match status" value="1"/>
</dbReference>
<dbReference type="InterPro" id="IPR006289">
    <property type="entry name" value="TFSII"/>
</dbReference>
<dbReference type="InterPro" id="IPR035441">
    <property type="entry name" value="TFIIS/LEDGF_dom_sf"/>
</dbReference>
<dbReference type="PROSITE" id="PS51319">
    <property type="entry name" value="TFIIS_N"/>
    <property type="match status" value="1"/>
</dbReference>
<keyword evidence="8" id="KW-0804">Transcription</keyword>
<dbReference type="Pfam" id="PF01096">
    <property type="entry name" value="Zn_ribbon_TFIIS"/>
    <property type="match status" value="1"/>
</dbReference>
<keyword evidence="14" id="KW-1185">Reference proteome</keyword>
<dbReference type="InterPro" id="IPR001222">
    <property type="entry name" value="Znf_TFIIS"/>
</dbReference>
<evidence type="ECO:0000256" key="4">
    <source>
        <dbReference type="ARBA" id="ARBA00022833"/>
    </source>
</evidence>
<dbReference type="OrthoDB" id="44867at2759"/>
<accession>A0A168NRB5</accession>
<keyword evidence="8" id="KW-0805">Transcription regulation</keyword>
<dbReference type="GO" id="GO:0006368">
    <property type="term" value="P:transcription elongation by RNA polymerase II"/>
    <property type="evidence" value="ECO:0007669"/>
    <property type="project" value="InterPro"/>
</dbReference>
<dbReference type="PIRSF" id="PIRSF006704">
    <property type="entry name" value="TF_IIS"/>
    <property type="match status" value="1"/>
</dbReference>
<dbReference type="SMART" id="SM00510">
    <property type="entry name" value="TFS2M"/>
    <property type="match status" value="1"/>
</dbReference>
<keyword evidence="4 8" id="KW-0862">Zinc</keyword>
<evidence type="ECO:0000256" key="7">
    <source>
        <dbReference type="PROSITE-ProRule" id="PRU00649"/>
    </source>
</evidence>
<dbReference type="Gene3D" id="1.10.472.30">
    <property type="entry name" value="Transcription elongation factor S-II, central domain"/>
    <property type="match status" value="1"/>
</dbReference>
<dbReference type="PANTHER" id="PTHR11477:SF0">
    <property type="entry name" value="IP08861P-RELATED"/>
    <property type="match status" value="1"/>
</dbReference>
<evidence type="ECO:0000256" key="3">
    <source>
        <dbReference type="ARBA" id="ARBA00022771"/>
    </source>
</evidence>
<evidence type="ECO:0000256" key="1">
    <source>
        <dbReference type="ARBA" id="ARBA00004123"/>
    </source>
</evidence>
<proteinExistence type="inferred from homology"/>
<keyword evidence="3 6" id="KW-0863">Zinc-finger</keyword>
<keyword evidence="2 8" id="KW-0479">Metal-binding</keyword>
<dbReference type="GO" id="GO:0000977">
    <property type="term" value="F:RNA polymerase II transcription regulatory region sequence-specific DNA binding"/>
    <property type="evidence" value="ECO:0007669"/>
    <property type="project" value="TreeGrafter"/>
</dbReference>
<dbReference type="SMART" id="SM00440">
    <property type="entry name" value="ZnF_C2C2"/>
    <property type="match status" value="1"/>
</dbReference>
<dbReference type="SUPFAM" id="SSF47676">
    <property type="entry name" value="Conserved domain common to transcription factors TFIIS, elongin A, CRSP70"/>
    <property type="match status" value="1"/>
</dbReference>
<evidence type="ECO:0000256" key="6">
    <source>
        <dbReference type="PROSITE-ProRule" id="PRU00472"/>
    </source>
</evidence>
<sequence>MTAENDLLKTKRALQKAIDNDNTQDILDIMDQLACVKATQDLLKKTDMGKVLGKLRSHSDVKISQRAKGIVKKWKDDVVGAGATPNRKSSVTSQPSQTSSPASSPPKTPTNSSSSSSSVTAAGPPRTIKSDEMAFTSTGNTPRDKTIELMYNSLALGSFADSDLLLKRAVAIERTVFTSVGQVDGEYKSKIRSLSLNLKSKSNPGLRESTVSGELPIPKLCTMSVEDMASEESKARDRQLAEEALFKARGAGTAQAETDMFICGKCKKRKCTYFQMQTRSADEPMTTFVTCISCNNRWKVRRGGWVREEEKKNQGEWMITRTHV</sequence>
<evidence type="ECO:0000259" key="12">
    <source>
        <dbReference type="PROSITE" id="PS51321"/>
    </source>
</evidence>
<dbReference type="SUPFAM" id="SSF57783">
    <property type="entry name" value="Zinc beta-ribbon"/>
    <property type="match status" value="1"/>
</dbReference>
<feature type="domain" description="TFIIS central" evidence="12">
    <location>
        <begin position="142"/>
        <end position="256"/>
    </location>
</feature>
<evidence type="ECO:0000256" key="2">
    <source>
        <dbReference type="ARBA" id="ARBA00022723"/>
    </source>
</evidence>
<feature type="compositionally biased region" description="Low complexity" evidence="9">
    <location>
        <begin position="109"/>
        <end position="121"/>
    </location>
</feature>
<evidence type="ECO:0000313" key="13">
    <source>
        <dbReference type="EMBL" id="SAM01044.1"/>
    </source>
</evidence>
<dbReference type="GO" id="GO:0031564">
    <property type="term" value="P:transcription antitermination"/>
    <property type="evidence" value="ECO:0007669"/>
    <property type="project" value="TreeGrafter"/>
</dbReference>
<gene>
    <name evidence="13" type="primary">ABSGL_06780.1 scaffold 8673</name>
</gene>
<dbReference type="GO" id="GO:0006362">
    <property type="term" value="P:transcription elongation by RNA polymerase I"/>
    <property type="evidence" value="ECO:0007669"/>
    <property type="project" value="TreeGrafter"/>
</dbReference>
<dbReference type="CDD" id="cd13749">
    <property type="entry name" value="Zn-ribbon_TFIIS"/>
    <property type="match status" value="1"/>
</dbReference>
<dbReference type="PROSITE" id="PS51321">
    <property type="entry name" value="TFIIS_CENTRAL"/>
    <property type="match status" value="1"/>
</dbReference>
<dbReference type="GO" id="GO:0005634">
    <property type="term" value="C:nucleus"/>
    <property type="evidence" value="ECO:0007669"/>
    <property type="project" value="UniProtKB-SubCell"/>
</dbReference>
<feature type="domain" description="TFIIS-type" evidence="10">
    <location>
        <begin position="259"/>
        <end position="299"/>
    </location>
</feature>
<dbReference type="STRING" id="4829.A0A168NRB5"/>
<dbReference type="SMART" id="SM00509">
    <property type="entry name" value="TFS2N"/>
    <property type="match status" value="1"/>
</dbReference>
<comment type="subcellular location">
    <subcellularLocation>
        <location evidence="1 7 8">Nucleus</location>
    </subcellularLocation>
</comment>